<gene>
    <name evidence="2" type="ORF">JDV02_008420</name>
</gene>
<accession>A0A9Q8QMP4</accession>
<feature type="region of interest" description="Disordered" evidence="1">
    <location>
        <begin position="1"/>
        <end position="60"/>
    </location>
</feature>
<feature type="compositionally biased region" description="Low complexity" evidence="1">
    <location>
        <begin position="117"/>
        <end position="126"/>
    </location>
</feature>
<dbReference type="RefSeq" id="XP_047846021.1">
    <property type="nucleotide sequence ID" value="XM_047990015.1"/>
</dbReference>
<dbReference type="GeneID" id="72070366"/>
<feature type="region of interest" description="Disordered" evidence="1">
    <location>
        <begin position="84"/>
        <end position="126"/>
    </location>
</feature>
<feature type="region of interest" description="Disordered" evidence="1">
    <location>
        <begin position="270"/>
        <end position="383"/>
    </location>
</feature>
<keyword evidence="3" id="KW-1185">Reference proteome</keyword>
<evidence type="ECO:0000313" key="2">
    <source>
        <dbReference type="EMBL" id="UNI22540.1"/>
    </source>
</evidence>
<name>A0A9Q8QMP4_9HYPO</name>
<feature type="compositionally biased region" description="Basic and acidic residues" evidence="1">
    <location>
        <begin position="340"/>
        <end position="364"/>
    </location>
</feature>
<dbReference type="EMBL" id="CP086361">
    <property type="protein sequence ID" value="UNI22540.1"/>
    <property type="molecule type" value="Genomic_DNA"/>
</dbReference>
<feature type="compositionally biased region" description="Basic and acidic residues" evidence="1">
    <location>
        <begin position="306"/>
        <end position="323"/>
    </location>
</feature>
<organism evidence="2 3">
    <name type="scientific">Purpureocillium takamizusanense</name>
    <dbReference type="NCBI Taxonomy" id="2060973"/>
    <lineage>
        <taxon>Eukaryota</taxon>
        <taxon>Fungi</taxon>
        <taxon>Dikarya</taxon>
        <taxon>Ascomycota</taxon>
        <taxon>Pezizomycotina</taxon>
        <taxon>Sordariomycetes</taxon>
        <taxon>Hypocreomycetidae</taxon>
        <taxon>Hypocreales</taxon>
        <taxon>Ophiocordycipitaceae</taxon>
        <taxon>Purpureocillium</taxon>
    </lineage>
</organism>
<feature type="compositionally biased region" description="Low complexity" evidence="1">
    <location>
        <begin position="99"/>
        <end position="108"/>
    </location>
</feature>
<evidence type="ECO:0000313" key="3">
    <source>
        <dbReference type="Proteomes" id="UP000829364"/>
    </source>
</evidence>
<proteinExistence type="predicted"/>
<sequence>MKQYTDDRKRRGASEPSTAATVSEPPSDLLYDSKAESSETPRPPTRRPAPFDFIGSNQGPLKDTLVDAVIEDFERNRRAMFTSRRSHATVKLPDDDTTSDAAVTSSSPSPSPPSPSPSDGRGDPSAFHKQCLATLKLLCKLKQGLESRRRLSERQRETYTVGLQRREWLDFRAGPQAFLKQRLGIWKPEELLGWSEPSLPLQPGVLLDDRATLNREWDYFMAAAVPRWMKRDELLALKEEFAEEEKLVVRQIESVENLIMCMSRVIAENQGGCDDDSDENWPIRSGGGWDEDPPEGSPSRNWTRSGRRDSPAWTEDKEEREGWGEVFGTGASRLRPSSSPEHESHSTDDDGVDGSDKASRRDWNQGRARKNRPSPPRPSRESICRQILAMLDKAETAAEMRRVTEAISTASATNTTTKKKKEEEEEEEDGWGLEGTTSAQGWWERKLERRLEGMSREDARQTLRDMMQEATRMTERL</sequence>
<feature type="region of interest" description="Disordered" evidence="1">
    <location>
        <begin position="400"/>
        <end position="437"/>
    </location>
</feature>
<dbReference type="AlphaFoldDB" id="A0A9Q8QMP4"/>
<protein>
    <submittedName>
        <fullName evidence="2">Uncharacterized protein</fullName>
    </submittedName>
</protein>
<dbReference type="Proteomes" id="UP000829364">
    <property type="component" value="Chromosome 8"/>
</dbReference>
<feature type="compositionally biased region" description="Basic and acidic residues" evidence="1">
    <location>
        <begin position="1"/>
        <end position="13"/>
    </location>
</feature>
<dbReference type="KEGG" id="ptkz:JDV02_008420"/>
<reference evidence="2" key="1">
    <citation type="submission" date="2021-11" db="EMBL/GenBank/DDBJ databases">
        <title>Purpureocillium_takamizusanense_genome.</title>
        <authorList>
            <person name="Nguyen N.-H."/>
        </authorList>
    </citation>
    <scope>NUCLEOTIDE SEQUENCE</scope>
    <source>
        <strain evidence="2">PT3</strain>
    </source>
</reference>
<evidence type="ECO:0000256" key="1">
    <source>
        <dbReference type="SAM" id="MobiDB-lite"/>
    </source>
</evidence>